<proteinExistence type="predicted"/>
<dbReference type="EMBL" id="JAPZVQ010000013">
    <property type="protein sequence ID" value="MDA1387068.1"/>
    <property type="molecule type" value="Genomic_DNA"/>
</dbReference>
<comment type="caution">
    <text evidence="1">The sequence shown here is derived from an EMBL/GenBank/DDBJ whole genome shotgun (WGS) entry which is preliminary data.</text>
</comment>
<gene>
    <name evidence="2" type="ORF">J2S69_000622</name>
    <name evidence="1" type="ORF">O2L01_18865</name>
</gene>
<evidence type="ECO:0000313" key="2">
    <source>
        <dbReference type="EMBL" id="MDR7336903.1"/>
    </source>
</evidence>
<evidence type="ECO:0000313" key="3">
    <source>
        <dbReference type="Proteomes" id="UP001145799"/>
    </source>
</evidence>
<evidence type="ECO:0000313" key="1">
    <source>
        <dbReference type="EMBL" id="MDA1387068.1"/>
    </source>
</evidence>
<sequence>MSRRRGIVGASANLWFCAMISSSALFAAYRSSVPIAMSALPAICRA</sequence>
<dbReference type="RefSeq" id="WP_270123563.1">
    <property type="nucleotide sequence ID" value="NZ_BAAAOM010000002.1"/>
</dbReference>
<accession>A0A9X3PW93</accession>
<evidence type="ECO:0000313" key="4">
    <source>
        <dbReference type="Proteomes" id="UP001183604"/>
    </source>
</evidence>
<protein>
    <submittedName>
        <fullName evidence="1">Uncharacterized protein</fullName>
    </submittedName>
</protein>
<reference evidence="2 4" key="2">
    <citation type="submission" date="2023-07" db="EMBL/GenBank/DDBJ databases">
        <title>Sequencing the genomes of 1000 actinobacteria strains.</title>
        <authorList>
            <person name="Klenk H.-P."/>
        </authorList>
    </citation>
    <scope>NUCLEOTIDE SEQUENCE [LARGE SCALE GENOMIC DNA]</scope>
    <source>
        <strain evidence="2 4">DSM 44724</strain>
    </source>
</reference>
<dbReference type="EMBL" id="JAVDYD010000001">
    <property type="protein sequence ID" value="MDR7336903.1"/>
    <property type="molecule type" value="Genomic_DNA"/>
</dbReference>
<reference evidence="1" key="1">
    <citation type="submission" date="2022-12" db="EMBL/GenBank/DDBJ databases">
        <title>Gycomyces niveus sp.nov., a novel actinomycete isolated from soil in Shouguang.</title>
        <authorList>
            <person name="Yang X."/>
        </authorList>
    </citation>
    <scope>NUCLEOTIDE SEQUENCE</scope>
    <source>
        <strain evidence="1">DSM 44724</strain>
    </source>
</reference>
<dbReference type="AlphaFoldDB" id="A0A9X3PW93"/>
<dbReference type="Proteomes" id="UP001145799">
    <property type="component" value="Unassembled WGS sequence"/>
</dbReference>
<name>A0A9X3PW93_9ACTN</name>
<organism evidence="1 3">
    <name type="scientific">Glycomyces lechevalierae</name>
    <dbReference type="NCBI Taxonomy" id="256034"/>
    <lineage>
        <taxon>Bacteria</taxon>
        <taxon>Bacillati</taxon>
        <taxon>Actinomycetota</taxon>
        <taxon>Actinomycetes</taxon>
        <taxon>Glycomycetales</taxon>
        <taxon>Glycomycetaceae</taxon>
        <taxon>Glycomyces</taxon>
    </lineage>
</organism>
<dbReference type="Proteomes" id="UP001183604">
    <property type="component" value="Unassembled WGS sequence"/>
</dbReference>
<keyword evidence="4" id="KW-1185">Reference proteome</keyword>